<dbReference type="InterPro" id="IPR008250">
    <property type="entry name" value="ATPase_P-typ_transduc_dom_A_sf"/>
</dbReference>
<dbReference type="EC" id="7.2.2.10" evidence="2"/>
<feature type="transmembrane region" description="Helical" evidence="17">
    <location>
        <begin position="1005"/>
        <end position="1029"/>
    </location>
</feature>
<feature type="domain" description="P-type ATPase A" evidence="18">
    <location>
        <begin position="181"/>
        <end position="287"/>
    </location>
</feature>
<evidence type="ECO:0000256" key="14">
    <source>
        <dbReference type="ARBA" id="ARBA00023136"/>
    </source>
</evidence>
<evidence type="ECO:0000256" key="17">
    <source>
        <dbReference type="SAM" id="Phobius"/>
    </source>
</evidence>
<dbReference type="SUPFAM" id="SSF56784">
    <property type="entry name" value="HAD-like"/>
    <property type="match status" value="1"/>
</dbReference>
<evidence type="ECO:0000256" key="6">
    <source>
        <dbReference type="ARBA" id="ARBA00022723"/>
    </source>
</evidence>
<evidence type="ECO:0000256" key="3">
    <source>
        <dbReference type="ARBA" id="ARBA00022448"/>
    </source>
</evidence>
<dbReference type="PRINTS" id="PR00121">
    <property type="entry name" value="NAKATPASE"/>
</dbReference>
<feature type="region of interest" description="Disordered" evidence="16">
    <location>
        <begin position="1"/>
        <end position="22"/>
    </location>
</feature>
<evidence type="ECO:0000256" key="15">
    <source>
        <dbReference type="ARBA" id="ARBA00048694"/>
    </source>
</evidence>
<dbReference type="SUPFAM" id="SSF81665">
    <property type="entry name" value="Calcium ATPase, transmembrane domain M"/>
    <property type="match status" value="1"/>
</dbReference>
<dbReference type="InterPro" id="IPR044492">
    <property type="entry name" value="P_typ_ATPase_HD_dom"/>
</dbReference>
<evidence type="ECO:0000256" key="13">
    <source>
        <dbReference type="ARBA" id="ARBA00023065"/>
    </source>
</evidence>
<keyword evidence="4" id="KW-0109">Calcium transport</keyword>
<evidence type="ECO:0000256" key="12">
    <source>
        <dbReference type="ARBA" id="ARBA00022989"/>
    </source>
</evidence>
<feature type="transmembrane region" description="Helical" evidence="17">
    <location>
        <begin position="1086"/>
        <end position="1111"/>
    </location>
</feature>
<dbReference type="GO" id="GO:0005886">
    <property type="term" value="C:plasma membrane"/>
    <property type="evidence" value="ECO:0007669"/>
    <property type="project" value="TreeGrafter"/>
</dbReference>
<keyword evidence="3" id="KW-0813">Transport</keyword>
<dbReference type="InterPro" id="IPR001757">
    <property type="entry name" value="P_typ_ATPase"/>
</dbReference>
<feature type="transmembrane region" description="Helical" evidence="17">
    <location>
        <begin position="348"/>
        <end position="369"/>
    </location>
</feature>
<feature type="transmembrane region" description="Helical" evidence="17">
    <location>
        <begin position="937"/>
        <end position="959"/>
    </location>
</feature>
<comment type="subcellular location">
    <subcellularLocation>
        <location evidence="1">Endomembrane system</location>
        <topology evidence="1">Multi-pass membrane protein</topology>
    </subcellularLocation>
</comment>
<evidence type="ECO:0000313" key="21">
    <source>
        <dbReference type="EMBL" id="CAD9663398.1"/>
    </source>
</evidence>
<keyword evidence="11" id="KW-1278">Translocase</keyword>
<dbReference type="PRINTS" id="PR00119">
    <property type="entry name" value="CATATPASE"/>
</dbReference>
<dbReference type="Gene3D" id="1.20.1110.10">
    <property type="entry name" value="Calcium-transporting ATPase, transmembrane domain"/>
    <property type="match status" value="2"/>
</dbReference>
<feature type="domain" description="Cation-transporting P-type ATPase C-terminal" evidence="19">
    <location>
        <begin position="962"/>
        <end position="1149"/>
    </location>
</feature>
<evidence type="ECO:0000256" key="16">
    <source>
        <dbReference type="SAM" id="MobiDB-lite"/>
    </source>
</evidence>
<feature type="transmembrane region" description="Helical" evidence="17">
    <location>
        <begin position="412"/>
        <end position="441"/>
    </location>
</feature>
<evidence type="ECO:0000256" key="4">
    <source>
        <dbReference type="ARBA" id="ARBA00022568"/>
    </source>
</evidence>
<dbReference type="SFLD" id="SFLDF00027">
    <property type="entry name" value="p-type_atpase"/>
    <property type="match status" value="1"/>
</dbReference>
<dbReference type="PANTHER" id="PTHR24093">
    <property type="entry name" value="CATION TRANSPORTING ATPASE"/>
    <property type="match status" value="1"/>
</dbReference>
<reference evidence="21" key="1">
    <citation type="submission" date="2021-01" db="EMBL/GenBank/DDBJ databases">
        <authorList>
            <person name="Corre E."/>
            <person name="Pelletier E."/>
            <person name="Niang G."/>
            <person name="Scheremetjew M."/>
            <person name="Finn R."/>
            <person name="Kale V."/>
            <person name="Holt S."/>
            <person name="Cochrane G."/>
            <person name="Meng A."/>
            <person name="Brown T."/>
            <person name="Cohen L."/>
        </authorList>
    </citation>
    <scope>NUCLEOTIDE SEQUENCE</scope>
    <source>
        <strain evidence="21">NY070348D</strain>
    </source>
</reference>
<dbReference type="GO" id="GO:0016887">
    <property type="term" value="F:ATP hydrolysis activity"/>
    <property type="evidence" value="ECO:0007669"/>
    <property type="project" value="InterPro"/>
</dbReference>
<keyword evidence="7" id="KW-0547">Nucleotide-binding</keyword>
<dbReference type="GO" id="GO:0005524">
    <property type="term" value="F:ATP binding"/>
    <property type="evidence" value="ECO:0007669"/>
    <property type="project" value="UniProtKB-KW"/>
</dbReference>
<accession>A0A7S2R848</accession>
<keyword evidence="14 17" id="KW-0472">Membrane</keyword>
<keyword evidence="6" id="KW-0479">Metal-binding</keyword>
<dbReference type="Gene3D" id="2.70.150.10">
    <property type="entry name" value="Calcium-transporting ATPase, cytoplasmic transduction domain A"/>
    <property type="match status" value="1"/>
</dbReference>
<dbReference type="NCBIfam" id="TIGR01494">
    <property type="entry name" value="ATPase_P-type"/>
    <property type="match status" value="2"/>
</dbReference>
<proteinExistence type="predicted"/>
<evidence type="ECO:0000256" key="9">
    <source>
        <dbReference type="ARBA" id="ARBA00022840"/>
    </source>
</evidence>
<dbReference type="GO" id="GO:0005388">
    <property type="term" value="F:P-type calcium transporter activity"/>
    <property type="evidence" value="ECO:0007669"/>
    <property type="project" value="UniProtKB-EC"/>
</dbReference>
<evidence type="ECO:0000256" key="5">
    <source>
        <dbReference type="ARBA" id="ARBA00022692"/>
    </source>
</evidence>
<dbReference type="InterPro" id="IPR006068">
    <property type="entry name" value="ATPase_P-typ_cation-transptr_C"/>
</dbReference>
<feature type="transmembrane region" description="Helical" evidence="17">
    <location>
        <begin position="1131"/>
        <end position="1157"/>
    </location>
</feature>
<evidence type="ECO:0000256" key="2">
    <source>
        <dbReference type="ARBA" id="ARBA00012790"/>
    </source>
</evidence>
<dbReference type="InterPro" id="IPR023298">
    <property type="entry name" value="ATPase_P-typ_TM_dom_sf"/>
</dbReference>
<dbReference type="GO" id="GO:0012505">
    <property type="term" value="C:endomembrane system"/>
    <property type="evidence" value="ECO:0007669"/>
    <property type="project" value="UniProtKB-SubCell"/>
</dbReference>
<dbReference type="InterPro" id="IPR023299">
    <property type="entry name" value="ATPase_P-typ_cyto_dom_N"/>
</dbReference>
<protein>
    <recommendedName>
        <fullName evidence="2">P-type Ca(2+) transporter</fullName>
        <ecNumber evidence="2">7.2.2.10</ecNumber>
    </recommendedName>
</protein>
<evidence type="ECO:0000259" key="20">
    <source>
        <dbReference type="Pfam" id="PF00690"/>
    </source>
</evidence>
<keyword evidence="8" id="KW-0106">Calcium</keyword>
<organism evidence="21">
    <name type="scientific">Mucochytrium quahogii</name>
    <dbReference type="NCBI Taxonomy" id="96639"/>
    <lineage>
        <taxon>Eukaryota</taxon>
        <taxon>Sar</taxon>
        <taxon>Stramenopiles</taxon>
        <taxon>Bigyra</taxon>
        <taxon>Labyrinthulomycetes</taxon>
        <taxon>Thraustochytrida</taxon>
        <taxon>Thraustochytriidae</taxon>
        <taxon>Mucochytrium</taxon>
    </lineage>
</organism>
<evidence type="ECO:0000256" key="7">
    <source>
        <dbReference type="ARBA" id="ARBA00022741"/>
    </source>
</evidence>
<keyword evidence="10" id="KW-0460">Magnesium</keyword>
<dbReference type="Pfam" id="PF13246">
    <property type="entry name" value="Cation_ATPase"/>
    <property type="match status" value="1"/>
</dbReference>
<name>A0A7S2R848_9STRA</name>
<dbReference type="InterPro" id="IPR004014">
    <property type="entry name" value="ATPase_P-typ_cation-transptr_N"/>
</dbReference>
<dbReference type="SUPFAM" id="SSF81653">
    <property type="entry name" value="Calcium ATPase, transduction domain A"/>
    <property type="match status" value="1"/>
</dbReference>
<dbReference type="SFLD" id="SFLDG00002">
    <property type="entry name" value="C1.7:_P-type_atpase_like"/>
    <property type="match status" value="1"/>
</dbReference>
<keyword evidence="13" id="KW-0406">Ion transport</keyword>
<dbReference type="AlphaFoldDB" id="A0A7S2R848"/>
<sequence length="1242" mass="136380">MGNRKDGDEAAPLIAGGSRNGYGAAPNGTPAFTNKGGYSLSPRGLGDLVSHAQLGFIDAFEGVPGLARALGNEDLSSGLPLGFDFQAQKERYGCNVLELPPAPSYCGLIYEGLQDATLVMLMCSAVVSLFLGLVIEKDYTHGWIEGASILVSVSIVLNVAAITDYSKAYEFRQQQMELDNSKKVQVIRYGESMIIHPRDLVVGDVVRLQVGDILPCDGVLIDGTGLKMDESALTGETALVAKAVHEVKESAPNDPFVVSGTNVMHGSGKMLVLAIGRNSMQGKILARIRDQDDDDEDDPYLDGEASDIESAANLDEQSKGWCGTFCSFGGGDDGGDLMEKLDVLAVDIGKGGMIVAVIVFAVMLSRWYFTQMVAGGACADLSSASACKVEDFCSWEDNVCARKWVAGDLVTVLGFFITAITILVVAVPEGLPLAVTLSLAISMRRMTRDNNQVKHMDSCETMGSATTICSDKTGTLTENKMTVMRAFVGWEDYTHMAGSSQGNIGDVMQAKNMHKNVIRLLCESIILDSSSTSKVRRSKGVWIYEGNATECALLKLANNLGYDPLALRKSYREGGSNIDWGVYAIPFSSERKRMSWIVRKKDGLENKGKYRMYTKGAPQQMIDATSKIMYCSTEDKAVCSRDVTSKERERILGIIQTYQNLGMRTLVVGYKDFEDAPKGGWEALEASGELEKDLTLIALFGIEDPLRASVPGAIETCRKAGIDVRMCTGDALVTAIAIARQCGILRPTDCLGHGPNAKPKRNFAMTGAEFDERVHRKARGKPKVIRRVYDPATCDSKEMEAEPFLLDSSGNKVLDQRAFDEIWPTLRVLARCQPEDKLTLVKGMRNSKVFMDKKRCARLKREHNIHIFPDYQVVAVTGDGTNDAPAMKAADVGFAMGIAGTETAKQACDIILLDDNFTSIVKAVMWGRNVFDSISKFIQFQLTVNVVAITLAVVGAFTYNESPLSAVQMLWVNMIMDSLASLALATEPPSPCLLDRQPYGKRRNVISTVMTFNILGQSFYQIFVLMLVLRHPEMLPLEPAIAHHPKQGSLHWSIFFNVFVLLQLGNELNSRKLQMVSRLKTTWTEWSVFIGVLNNPMFVGIVTSTFFLQIIIVQYGGAAINIIPGGLTWDQWVVCLLIGVSSIPVQWVINILLIVLIKADPTPEETEKPAPEEPELPRHGSRWHKVRHDIRYGRVYARAFGMSLHSGVQLKNYIQTSKSTLQREKSYHQAARLVSSELHKSI</sequence>
<dbReference type="Gene3D" id="3.40.1110.10">
    <property type="entry name" value="Calcium-transporting ATPase, cytoplasmic domain N"/>
    <property type="match status" value="1"/>
</dbReference>
<keyword evidence="9" id="KW-0067">ATP-binding</keyword>
<evidence type="ECO:0000256" key="1">
    <source>
        <dbReference type="ARBA" id="ARBA00004127"/>
    </source>
</evidence>
<feature type="transmembrane region" description="Helical" evidence="17">
    <location>
        <begin position="1049"/>
        <end position="1065"/>
    </location>
</feature>
<dbReference type="PANTHER" id="PTHR24093:SF369">
    <property type="entry name" value="CALCIUM-TRANSPORTING ATPASE"/>
    <property type="match status" value="1"/>
</dbReference>
<dbReference type="FunFam" id="1.20.1110.10:FF:000039">
    <property type="entry name" value="Calcium-transporting ATPase"/>
    <property type="match status" value="1"/>
</dbReference>
<dbReference type="InterPro" id="IPR059000">
    <property type="entry name" value="ATPase_P-type_domA"/>
</dbReference>
<dbReference type="SUPFAM" id="SSF81660">
    <property type="entry name" value="Metal cation-transporting ATPase, ATP-binding domain N"/>
    <property type="match status" value="1"/>
</dbReference>
<evidence type="ECO:0000259" key="18">
    <source>
        <dbReference type="Pfam" id="PF00122"/>
    </source>
</evidence>
<gene>
    <name evidence="21" type="ORF">QSP1433_LOCUS650</name>
</gene>
<dbReference type="Pfam" id="PF00690">
    <property type="entry name" value="Cation_ATPase_N"/>
    <property type="match status" value="1"/>
</dbReference>
<evidence type="ECO:0000259" key="19">
    <source>
        <dbReference type="Pfam" id="PF00689"/>
    </source>
</evidence>
<evidence type="ECO:0000256" key="11">
    <source>
        <dbReference type="ARBA" id="ARBA00022967"/>
    </source>
</evidence>
<keyword evidence="12 17" id="KW-1133">Transmembrane helix</keyword>
<dbReference type="Pfam" id="PF00122">
    <property type="entry name" value="E1-E2_ATPase"/>
    <property type="match status" value="1"/>
</dbReference>
<dbReference type="PROSITE" id="PS00154">
    <property type="entry name" value="ATPASE_E1_E2"/>
    <property type="match status" value="1"/>
</dbReference>
<dbReference type="Pfam" id="PF08282">
    <property type="entry name" value="Hydrolase_3"/>
    <property type="match status" value="1"/>
</dbReference>
<dbReference type="GO" id="GO:0046872">
    <property type="term" value="F:metal ion binding"/>
    <property type="evidence" value="ECO:0007669"/>
    <property type="project" value="UniProtKB-KW"/>
</dbReference>
<dbReference type="InterPro" id="IPR018303">
    <property type="entry name" value="ATPase_P-typ_P_site"/>
</dbReference>
<feature type="domain" description="Cation-transporting P-type ATPase N-terminal" evidence="20">
    <location>
        <begin position="62"/>
        <end position="128"/>
    </location>
</feature>
<dbReference type="Pfam" id="PF00689">
    <property type="entry name" value="Cation_ATPase_C"/>
    <property type="match status" value="1"/>
</dbReference>
<dbReference type="EMBL" id="HBHK01001109">
    <property type="protein sequence ID" value="CAD9663398.1"/>
    <property type="molecule type" value="Transcribed_RNA"/>
</dbReference>
<dbReference type="InterPro" id="IPR036412">
    <property type="entry name" value="HAD-like_sf"/>
</dbReference>
<keyword evidence="5 17" id="KW-0812">Transmembrane</keyword>
<evidence type="ECO:0000256" key="10">
    <source>
        <dbReference type="ARBA" id="ARBA00022842"/>
    </source>
</evidence>
<dbReference type="SFLD" id="SFLDS00003">
    <property type="entry name" value="Haloacid_Dehalogenase"/>
    <property type="match status" value="1"/>
</dbReference>
<comment type="catalytic activity">
    <reaction evidence="15">
        <text>Ca(2+)(in) + ATP + H2O = Ca(2+)(out) + ADP + phosphate + H(+)</text>
        <dbReference type="Rhea" id="RHEA:18105"/>
        <dbReference type="ChEBI" id="CHEBI:15377"/>
        <dbReference type="ChEBI" id="CHEBI:15378"/>
        <dbReference type="ChEBI" id="CHEBI:29108"/>
        <dbReference type="ChEBI" id="CHEBI:30616"/>
        <dbReference type="ChEBI" id="CHEBI:43474"/>
        <dbReference type="ChEBI" id="CHEBI:456216"/>
        <dbReference type="EC" id="7.2.2.10"/>
    </reaction>
</comment>
<evidence type="ECO:0000256" key="8">
    <source>
        <dbReference type="ARBA" id="ARBA00022837"/>
    </source>
</evidence>